<dbReference type="Proteomes" id="UP000694044">
    <property type="component" value="Unassembled WGS sequence"/>
</dbReference>
<sequence length="266" mass="29741">MSSGRSAWGRPGRSAAGAVTSAAPPVAVKLHDVMDEELAVKLQREEQEQWELEMEGRFGGNEDRQMGWCFVEVPSSSSGHGVMSVIQQEVTVLDAQEDDNDPDYTFALELQAQEAEEYDRMRRQEASSMERVRVIRQEDPKREEVRQTLQRYYDREAHREFDRDDPVEVHTVHHGSDGTPIAHSVAAAGAASAAAAKPTPSAERPQLRDPDVYHDVYLDGAGWRVPKKQFNSLNSAMKQSDRKNRHHRSKNASSSSDNASAGSKRI</sequence>
<name>A0A8T1VVK0_9STRA</name>
<proteinExistence type="predicted"/>
<dbReference type="EMBL" id="JAGDFM010000158">
    <property type="protein sequence ID" value="KAG7384049.1"/>
    <property type="molecule type" value="Genomic_DNA"/>
</dbReference>
<gene>
    <name evidence="2" type="ORF">PHYPSEUDO_003019</name>
</gene>
<evidence type="ECO:0000313" key="3">
    <source>
        <dbReference type="Proteomes" id="UP000694044"/>
    </source>
</evidence>
<feature type="region of interest" description="Disordered" evidence="1">
    <location>
        <begin position="154"/>
        <end position="210"/>
    </location>
</feature>
<evidence type="ECO:0000256" key="1">
    <source>
        <dbReference type="SAM" id="MobiDB-lite"/>
    </source>
</evidence>
<feature type="compositionally biased region" description="Low complexity" evidence="1">
    <location>
        <begin position="251"/>
        <end position="266"/>
    </location>
</feature>
<evidence type="ECO:0000313" key="2">
    <source>
        <dbReference type="EMBL" id="KAG7384049.1"/>
    </source>
</evidence>
<accession>A0A8T1VVK0</accession>
<feature type="compositionally biased region" description="Basic and acidic residues" evidence="1">
    <location>
        <begin position="154"/>
        <end position="176"/>
    </location>
</feature>
<dbReference type="AlphaFoldDB" id="A0A8T1VVK0"/>
<feature type="compositionally biased region" description="Low complexity" evidence="1">
    <location>
        <begin position="180"/>
        <end position="202"/>
    </location>
</feature>
<feature type="region of interest" description="Disordered" evidence="1">
    <location>
        <begin position="229"/>
        <end position="266"/>
    </location>
</feature>
<reference evidence="2" key="1">
    <citation type="submission" date="2021-02" db="EMBL/GenBank/DDBJ databases">
        <authorList>
            <person name="Palmer J.M."/>
        </authorList>
    </citation>
    <scope>NUCLEOTIDE SEQUENCE</scope>
    <source>
        <strain evidence="2">SCRP734</strain>
    </source>
</reference>
<feature type="compositionally biased region" description="Polar residues" evidence="1">
    <location>
        <begin position="229"/>
        <end position="238"/>
    </location>
</feature>
<keyword evidence="3" id="KW-1185">Reference proteome</keyword>
<comment type="caution">
    <text evidence="2">The sequence shown here is derived from an EMBL/GenBank/DDBJ whole genome shotgun (WGS) entry which is preliminary data.</text>
</comment>
<feature type="region of interest" description="Disordered" evidence="1">
    <location>
        <begin position="1"/>
        <end position="24"/>
    </location>
</feature>
<protein>
    <submittedName>
        <fullName evidence="2">Uncharacterized protein</fullName>
    </submittedName>
</protein>
<dbReference type="OrthoDB" id="120714at2759"/>
<organism evidence="2 3">
    <name type="scientific">Phytophthora pseudosyringae</name>
    <dbReference type="NCBI Taxonomy" id="221518"/>
    <lineage>
        <taxon>Eukaryota</taxon>
        <taxon>Sar</taxon>
        <taxon>Stramenopiles</taxon>
        <taxon>Oomycota</taxon>
        <taxon>Peronosporomycetes</taxon>
        <taxon>Peronosporales</taxon>
        <taxon>Peronosporaceae</taxon>
        <taxon>Phytophthora</taxon>
    </lineage>
</organism>